<dbReference type="KEGG" id="bly:A2T55_02410"/>
<name>A0A144M8M2_BRELN</name>
<evidence type="ECO:0000313" key="1">
    <source>
        <dbReference type="EMBL" id="AMT92791.1"/>
    </source>
</evidence>
<sequence>MAEAGFWPTNDSGRNIWQGADARQRLNELEIDLDSILACLGAGDLADRQTDEFSPVTASGTERWNHTVQELRRSLAAHGWRVQNPNNSPRIVRPDGGLAVAVVSGNHNTGNPNREPSNAHALGPTVDKSVLRNHTREVVGQLALDSVEDAAVEDAVNRLAFDPKTWILLYRADPGTGVRAELSYPNMTDDGFVSHWQERIIIPTETPLDETLPLETPVEDVPFDIREA</sequence>
<protein>
    <submittedName>
        <fullName evidence="1">Uncharacterized protein</fullName>
    </submittedName>
</protein>
<gene>
    <name evidence="1" type="ORF">A2T55_02410</name>
</gene>
<dbReference type="EMBL" id="CP014869">
    <property type="protein sequence ID" value="AMT92791.1"/>
    <property type="molecule type" value="Genomic_DNA"/>
</dbReference>
<reference evidence="2" key="1">
    <citation type="submission" date="2016-03" db="EMBL/GenBank/DDBJ databases">
        <authorList>
            <person name="Ploux O."/>
        </authorList>
    </citation>
    <scope>NUCLEOTIDE SEQUENCE [LARGE SCALE GENOMIC DNA]</scope>
    <source>
        <strain evidence="2">BS258</strain>
    </source>
</reference>
<dbReference type="Proteomes" id="UP000075950">
    <property type="component" value="Chromosome"/>
</dbReference>
<evidence type="ECO:0000313" key="2">
    <source>
        <dbReference type="Proteomes" id="UP000075950"/>
    </source>
</evidence>
<organism evidence="1 2">
    <name type="scientific">Brevibacterium linens</name>
    <dbReference type="NCBI Taxonomy" id="1703"/>
    <lineage>
        <taxon>Bacteria</taxon>
        <taxon>Bacillati</taxon>
        <taxon>Actinomycetota</taxon>
        <taxon>Actinomycetes</taxon>
        <taxon>Micrococcales</taxon>
        <taxon>Brevibacteriaceae</taxon>
        <taxon>Brevibacterium</taxon>
    </lineage>
</organism>
<proteinExistence type="predicted"/>
<dbReference type="RefSeq" id="WP_062860657.1">
    <property type="nucleotide sequence ID" value="NZ_CP014869.1"/>
</dbReference>
<dbReference type="AlphaFoldDB" id="A0A144M8M2"/>
<accession>A0A144M8M2</accession>